<reference evidence="7" key="1">
    <citation type="journal article" date="2020" name="mSystems">
        <title>Genome- and Community-Level Interaction Insights into Carbon Utilization and Element Cycling Functions of Hydrothermarchaeota in Hydrothermal Sediment.</title>
        <authorList>
            <person name="Zhou Z."/>
            <person name="Liu Y."/>
            <person name="Xu W."/>
            <person name="Pan J."/>
            <person name="Luo Z.H."/>
            <person name="Li M."/>
        </authorList>
    </citation>
    <scope>NUCLEOTIDE SEQUENCE [LARGE SCALE GENOMIC DNA]</scope>
    <source>
        <strain evidence="7">SpSt-767</strain>
    </source>
</reference>
<feature type="coiled-coil region" evidence="4">
    <location>
        <begin position="71"/>
        <end position="98"/>
    </location>
</feature>
<dbReference type="Pfam" id="PF01272">
    <property type="entry name" value="GreA_GreB"/>
    <property type="match status" value="1"/>
</dbReference>
<dbReference type="Gene3D" id="1.10.287.180">
    <property type="entry name" value="Transcription elongation factor, GreA/GreB, N-terminal domain"/>
    <property type="match status" value="1"/>
</dbReference>
<dbReference type="InterPro" id="IPR023459">
    <property type="entry name" value="Tscrpt_elong_fac_GreA/B_fam"/>
</dbReference>
<accession>A0A7V6A6U9</accession>
<evidence type="ECO:0000259" key="5">
    <source>
        <dbReference type="Pfam" id="PF01272"/>
    </source>
</evidence>
<keyword evidence="7" id="KW-0251">Elongation factor</keyword>
<comment type="caution">
    <text evidence="7">The sequence shown here is derived from an EMBL/GenBank/DDBJ whole genome shotgun (WGS) entry which is preliminary data.</text>
</comment>
<evidence type="ECO:0000256" key="4">
    <source>
        <dbReference type="SAM" id="Coils"/>
    </source>
</evidence>
<dbReference type="GO" id="GO:0003746">
    <property type="term" value="F:translation elongation factor activity"/>
    <property type="evidence" value="ECO:0007669"/>
    <property type="project" value="UniProtKB-KW"/>
</dbReference>
<evidence type="ECO:0000256" key="3">
    <source>
        <dbReference type="ARBA" id="ARBA00023163"/>
    </source>
</evidence>
<keyword evidence="4" id="KW-0175">Coiled coil</keyword>
<name>A0A7V6A6U9_9BACT</name>
<evidence type="ECO:0000256" key="1">
    <source>
        <dbReference type="ARBA" id="ARBA00008213"/>
    </source>
</evidence>
<evidence type="ECO:0000313" key="7">
    <source>
        <dbReference type="EMBL" id="HHS31021.1"/>
    </source>
</evidence>
<feature type="domain" description="Transcription elongation factor GreA/GreB N-terminal" evidence="6">
    <location>
        <begin position="27"/>
        <end position="97"/>
    </location>
</feature>
<dbReference type="InterPro" id="IPR022691">
    <property type="entry name" value="Tscrpt_elong_fac_GreA/B_N"/>
</dbReference>
<dbReference type="InterPro" id="IPR001437">
    <property type="entry name" value="Tscrpt_elong_fac_GreA/B_C"/>
</dbReference>
<evidence type="ECO:0000259" key="6">
    <source>
        <dbReference type="Pfam" id="PF03449"/>
    </source>
</evidence>
<proteinExistence type="inferred from homology"/>
<dbReference type="PANTHER" id="PTHR30437:SF4">
    <property type="entry name" value="TRANSCRIPTION ELONGATION FACTOR GREA"/>
    <property type="match status" value="1"/>
</dbReference>
<dbReference type="FunFam" id="3.10.50.30:FF:000001">
    <property type="entry name" value="Transcription elongation factor GreA"/>
    <property type="match status" value="1"/>
</dbReference>
<protein>
    <submittedName>
        <fullName evidence="7">Transcription elongation factor GreA</fullName>
    </submittedName>
</protein>
<dbReference type="PROSITE" id="PS00830">
    <property type="entry name" value="GREAB_2"/>
    <property type="match status" value="1"/>
</dbReference>
<dbReference type="SUPFAM" id="SSF46557">
    <property type="entry name" value="GreA transcript cleavage protein, N-terminal domain"/>
    <property type="match status" value="1"/>
</dbReference>
<dbReference type="EMBL" id="DTGR01000234">
    <property type="protein sequence ID" value="HHS31021.1"/>
    <property type="molecule type" value="Genomic_DNA"/>
</dbReference>
<keyword evidence="3" id="KW-0804">Transcription</keyword>
<keyword evidence="2" id="KW-0805">Transcription regulation</keyword>
<dbReference type="InterPro" id="IPR036805">
    <property type="entry name" value="Tscrpt_elong_fac_GreA/B_N_sf"/>
</dbReference>
<dbReference type="PIRSF" id="PIRSF006092">
    <property type="entry name" value="GreA_GreB"/>
    <property type="match status" value="1"/>
</dbReference>
<dbReference type="GO" id="GO:0032784">
    <property type="term" value="P:regulation of DNA-templated transcription elongation"/>
    <property type="evidence" value="ECO:0007669"/>
    <property type="project" value="InterPro"/>
</dbReference>
<feature type="domain" description="Transcription elongation factor GreA/GreB C-terminal" evidence="5">
    <location>
        <begin position="104"/>
        <end position="178"/>
    </location>
</feature>
<comment type="similarity">
    <text evidence="1">Belongs to the GreA/GreB family.</text>
</comment>
<dbReference type="Gene3D" id="3.10.50.30">
    <property type="entry name" value="Transcription elongation factor, GreA/GreB, C-terminal domain"/>
    <property type="match status" value="1"/>
</dbReference>
<gene>
    <name evidence="7" type="ORF">ENV52_15150</name>
</gene>
<dbReference type="PANTHER" id="PTHR30437">
    <property type="entry name" value="TRANSCRIPTION ELONGATION FACTOR GREA"/>
    <property type="match status" value="1"/>
</dbReference>
<dbReference type="Pfam" id="PF03449">
    <property type="entry name" value="GreA_GreB_N"/>
    <property type="match status" value="1"/>
</dbReference>
<keyword evidence="7" id="KW-0648">Protein biosynthesis</keyword>
<dbReference type="SUPFAM" id="SSF54534">
    <property type="entry name" value="FKBP-like"/>
    <property type="match status" value="1"/>
</dbReference>
<dbReference type="GO" id="GO:0006354">
    <property type="term" value="P:DNA-templated transcription elongation"/>
    <property type="evidence" value="ECO:0007669"/>
    <property type="project" value="TreeGrafter"/>
</dbReference>
<organism evidence="7">
    <name type="scientific">Desulfobacca acetoxidans</name>
    <dbReference type="NCBI Taxonomy" id="60893"/>
    <lineage>
        <taxon>Bacteria</taxon>
        <taxon>Pseudomonadati</taxon>
        <taxon>Thermodesulfobacteriota</taxon>
        <taxon>Desulfobaccia</taxon>
        <taxon>Desulfobaccales</taxon>
        <taxon>Desulfobaccaceae</taxon>
        <taxon>Desulfobacca</taxon>
    </lineage>
</organism>
<evidence type="ECO:0000256" key="2">
    <source>
        <dbReference type="ARBA" id="ARBA00023015"/>
    </source>
</evidence>
<dbReference type="AlphaFoldDB" id="A0A7V6A6U9"/>
<dbReference type="InterPro" id="IPR036953">
    <property type="entry name" value="GreA/GreB_C_sf"/>
</dbReference>
<dbReference type="InterPro" id="IPR018151">
    <property type="entry name" value="TF_GreA/GreB_CS"/>
</dbReference>
<dbReference type="GO" id="GO:0070063">
    <property type="term" value="F:RNA polymerase binding"/>
    <property type="evidence" value="ECO:0007669"/>
    <property type="project" value="InterPro"/>
</dbReference>
<sequence length="182" mass="20324">MKKTSKPIIPSSGDPCLPEIFKTMAKILLTREGYEEILKELRMLSGEERSGLVQEIVEATLEWGATDDPDFQRILAKKKRLERRIQYLQEILANAEVQVGSNLPPDKVRFNCQVTIRHLANGKVQQFRLVGPVEADAANGRLSMASPLGRALIGRVQGDRVDLDTPAGRRSYQILDISVDEA</sequence>
<dbReference type="GO" id="GO:0003677">
    <property type="term" value="F:DNA binding"/>
    <property type="evidence" value="ECO:0007669"/>
    <property type="project" value="InterPro"/>
</dbReference>